<keyword evidence="3" id="KW-1185">Reference proteome</keyword>
<proteinExistence type="predicted"/>
<dbReference type="AlphaFoldDB" id="A0A2T5IMF7"/>
<gene>
    <name evidence="2" type="ORF">C8U37_10678</name>
</gene>
<protein>
    <submittedName>
        <fullName evidence="2">NAD(P)-dependent dehydrogenase (Short-subunit alcohol dehydrogenase family)</fullName>
    </submittedName>
</protein>
<dbReference type="RefSeq" id="WP_108032304.1">
    <property type="nucleotide sequence ID" value="NZ_QAOM01000006.1"/>
</dbReference>
<dbReference type="Proteomes" id="UP000244161">
    <property type="component" value="Unassembled WGS sequence"/>
</dbReference>
<keyword evidence="1" id="KW-0560">Oxidoreductase</keyword>
<evidence type="ECO:0000313" key="2">
    <source>
        <dbReference type="EMBL" id="PTQ84950.1"/>
    </source>
</evidence>
<dbReference type="Pfam" id="PF00106">
    <property type="entry name" value="adh_short"/>
    <property type="match status" value="1"/>
</dbReference>
<dbReference type="PANTHER" id="PTHR43157">
    <property type="entry name" value="PHOSPHATIDYLINOSITOL-GLYCAN BIOSYNTHESIS CLASS F PROTEIN-RELATED"/>
    <property type="match status" value="1"/>
</dbReference>
<evidence type="ECO:0000313" key="3">
    <source>
        <dbReference type="Proteomes" id="UP000244161"/>
    </source>
</evidence>
<dbReference type="InterPro" id="IPR002347">
    <property type="entry name" value="SDR_fam"/>
</dbReference>
<accession>A0A2T5IMF7</accession>
<sequence>MKNNGIKFGKYFKEYRLSNVLAMIKNNSKSPLICLDDCKGKLVVITGATSGIGYATAKKFASKGADLICINRNKERSEALKHEIERAYKVNCEYILADFSSLDDTHKAAHDLLEIEKPIDIIIHNAGIYLTKRQITSNGIEKVFMVNYLSSFIMNDILKDKLKSQGKCRIILVNSEGHRFAAWGMRFDDLDWSKRRYSGLKSYGTAKLAELLAMIKFDEYFRGSGVTINAMHPGAVKTATGKDNGPLYKWFKKNLLDKTLNPVSVAAEAIYYLGVSENLETVSGEFFNLTTLEEPAPPALDVENARVLWEISLKMGNLDGKCGTKKI</sequence>
<dbReference type="InterPro" id="IPR036291">
    <property type="entry name" value="NAD(P)-bd_dom_sf"/>
</dbReference>
<dbReference type="OrthoDB" id="5786478at2"/>
<evidence type="ECO:0000256" key="1">
    <source>
        <dbReference type="ARBA" id="ARBA00023002"/>
    </source>
</evidence>
<organism evidence="2 3">
    <name type="scientific">Trichococcus patagoniensis</name>
    <dbReference type="NCBI Taxonomy" id="382641"/>
    <lineage>
        <taxon>Bacteria</taxon>
        <taxon>Bacillati</taxon>
        <taxon>Bacillota</taxon>
        <taxon>Bacilli</taxon>
        <taxon>Lactobacillales</taxon>
        <taxon>Carnobacteriaceae</taxon>
        <taxon>Trichococcus</taxon>
    </lineage>
</organism>
<dbReference type="Gene3D" id="3.40.50.720">
    <property type="entry name" value="NAD(P)-binding Rossmann-like Domain"/>
    <property type="match status" value="1"/>
</dbReference>
<name>A0A2T5IMF7_9LACT</name>
<dbReference type="GO" id="GO:0016491">
    <property type="term" value="F:oxidoreductase activity"/>
    <property type="evidence" value="ECO:0007669"/>
    <property type="project" value="UniProtKB-KW"/>
</dbReference>
<comment type="caution">
    <text evidence="2">The sequence shown here is derived from an EMBL/GenBank/DDBJ whole genome shotgun (WGS) entry which is preliminary data.</text>
</comment>
<dbReference type="SUPFAM" id="SSF51735">
    <property type="entry name" value="NAD(P)-binding Rossmann-fold domains"/>
    <property type="match status" value="1"/>
</dbReference>
<dbReference type="EMBL" id="QAOM01000006">
    <property type="protein sequence ID" value="PTQ84950.1"/>
    <property type="molecule type" value="Genomic_DNA"/>
</dbReference>
<dbReference type="PANTHER" id="PTHR43157:SF31">
    <property type="entry name" value="PHOSPHATIDYLINOSITOL-GLYCAN BIOSYNTHESIS CLASS F PROTEIN"/>
    <property type="match status" value="1"/>
</dbReference>
<reference evidence="2 3" key="1">
    <citation type="submission" date="2018-04" db="EMBL/GenBank/DDBJ databases">
        <title>Genomic Encyclopedia of Archaeal and Bacterial Type Strains, Phase II (KMG-II): from individual species to whole genera.</title>
        <authorList>
            <person name="Goeker M."/>
        </authorList>
    </citation>
    <scope>NUCLEOTIDE SEQUENCE [LARGE SCALE GENOMIC DNA]</scope>
    <source>
        <strain evidence="2 3">DSM 18806</strain>
    </source>
</reference>
<dbReference type="PRINTS" id="PR00081">
    <property type="entry name" value="GDHRDH"/>
</dbReference>